<organism evidence="2 3">
    <name type="scientific">Kibdelosporangium philippinense</name>
    <dbReference type="NCBI Taxonomy" id="211113"/>
    <lineage>
        <taxon>Bacteria</taxon>
        <taxon>Bacillati</taxon>
        <taxon>Actinomycetota</taxon>
        <taxon>Actinomycetes</taxon>
        <taxon>Pseudonocardiales</taxon>
        <taxon>Pseudonocardiaceae</taxon>
        <taxon>Kibdelosporangium</taxon>
    </lineage>
</organism>
<gene>
    <name evidence="2" type="ORF">LWC34_47835</name>
</gene>
<dbReference type="SUPFAM" id="SSF54593">
    <property type="entry name" value="Glyoxalase/Bleomycin resistance protein/Dihydroxybiphenyl dioxygenase"/>
    <property type="match status" value="1"/>
</dbReference>
<sequence>MSIVLNHTIIPVTDKLAAARFLADLLGLEIGAPVGPFIPLRVNDGLTLDFDDRHGAHPGHWAFLVDDEKFNTLLAHLARSPEIAYGSGHVGGWDRQINHLGGGRGVYVLDPDGHGYEFFTADPSVPA</sequence>
<protein>
    <submittedName>
        <fullName evidence="2">VOC family protein</fullName>
    </submittedName>
</protein>
<dbReference type="InterPro" id="IPR037523">
    <property type="entry name" value="VOC_core"/>
</dbReference>
<comment type="caution">
    <text evidence="2">The sequence shown here is derived from an EMBL/GenBank/DDBJ whole genome shotgun (WGS) entry which is preliminary data.</text>
</comment>
<dbReference type="PROSITE" id="PS51819">
    <property type="entry name" value="VOC"/>
    <property type="match status" value="1"/>
</dbReference>
<dbReference type="Proteomes" id="UP001521150">
    <property type="component" value="Unassembled WGS sequence"/>
</dbReference>
<name>A0ABS8ZU02_9PSEU</name>
<accession>A0ABS8ZU02</accession>
<dbReference type="EMBL" id="JAJVCN010000004">
    <property type="protein sequence ID" value="MCE7010465.1"/>
    <property type="molecule type" value="Genomic_DNA"/>
</dbReference>
<keyword evidence="3" id="KW-1185">Reference proteome</keyword>
<evidence type="ECO:0000259" key="1">
    <source>
        <dbReference type="PROSITE" id="PS51819"/>
    </source>
</evidence>
<dbReference type="InterPro" id="IPR029068">
    <property type="entry name" value="Glyas_Bleomycin-R_OHBP_Dase"/>
</dbReference>
<feature type="domain" description="VOC" evidence="1">
    <location>
        <begin position="4"/>
        <end position="121"/>
    </location>
</feature>
<reference evidence="2 3" key="1">
    <citation type="submission" date="2021-12" db="EMBL/GenBank/DDBJ databases">
        <title>Genome sequence of Kibdelosporangium philippinense ATCC 49844.</title>
        <authorList>
            <person name="Fedorov E.A."/>
            <person name="Omeragic M."/>
            <person name="Shalygina K.F."/>
            <person name="Maclea K.S."/>
        </authorList>
    </citation>
    <scope>NUCLEOTIDE SEQUENCE [LARGE SCALE GENOMIC DNA]</scope>
    <source>
        <strain evidence="2 3">ATCC 49844</strain>
    </source>
</reference>
<evidence type="ECO:0000313" key="3">
    <source>
        <dbReference type="Proteomes" id="UP001521150"/>
    </source>
</evidence>
<evidence type="ECO:0000313" key="2">
    <source>
        <dbReference type="EMBL" id="MCE7010465.1"/>
    </source>
</evidence>
<dbReference type="RefSeq" id="WP_233732323.1">
    <property type="nucleotide sequence ID" value="NZ_JAJVCN010000004.1"/>
</dbReference>
<dbReference type="Gene3D" id="3.10.180.10">
    <property type="entry name" value="2,3-Dihydroxybiphenyl 1,2-Dioxygenase, domain 1"/>
    <property type="match status" value="1"/>
</dbReference>
<proteinExistence type="predicted"/>
<dbReference type="CDD" id="cd08351">
    <property type="entry name" value="ChaP_like"/>
    <property type="match status" value="1"/>
</dbReference>